<evidence type="ECO:0000313" key="3">
    <source>
        <dbReference type="Proteomes" id="UP001158576"/>
    </source>
</evidence>
<dbReference type="EMBL" id="OU015569">
    <property type="protein sequence ID" value="CAG5097038.1"/>
    <property type="molecule type" value="Genomic_DNA"/>
</dbReference>
<reference evidence="2 3" key="1">
    <citation type="submission" date="2021-04" db="EMBL/GenBank/DDBJ databases">
        <authorList>
            <person name="Bliznina A."/>
        </authorList>
    </citation>
    <scope>NUCLEOTIDE SEQUENCE [LARGE SCALE GENOMIC DNA]</scope>
</reference>
<accession>A0ABN7SF73</accession>
<sequence>MNGLGCSEFCRLFLCPPCPSRIAAKVAFLPPEPSYTIVRDENGTKYKIHLSERAEWQHSAREQDQIDVFYARTRSGEKISCMHVTCSPSAKYTLLFSHGNAVDLGQMSSFFIGLGTRLKVNILSYDYCGYGQSSGKPNESNLNKACAAAYEKLLEKYNVRPDQVILYGQSIGTVPTTDLATKVDCAAVVLHSPLSSGFRVLFPTAKRTWFFDAFKNVEKVQRVRSPTLVIHGTEDEVIPFIHGKQIHDRCPKPLPPLWVNNAGHNDIEVFPEYLERLKRLINEELG</sequence>
<keyword evidence="3" id="KW-1185">Reference proteome</keyword>
<comment type="similarity">
    <text evidence="1">Belongs to the serine esterase family.</text>
</comment>
<proteinExistence type="inferred from homology"/>
<name>A0ABN7SF73_OIKDI</name>
<dbReference type="PANTHER" id="PTHR12277">
    <property type="entry name" value="ALPHA/BETA HYDROLASE DOMAIN-CONTAINING PROTEIN"/>
    <property type="match status" value="1"/>
</dbReference>
<dbReference type="Gene3D" id="3.40.50.1820">
    <property type="entry name" value="alpha/beta hydrolase"/>
    <property type="match status" value="1"/>
</dbReference>
<evidence type="ECO:0000256" key="1">
    <source>
        <dbReference type="ARBA" id="ARBA00006584"/>
    </source>
</evidence>
<protein>
    <submittedName>
        <fullName evidence="2">Oidioi.mRNA.OKI2018_I69.XSR.g14903.t1.cds</fullName>
    </submittedName>
</protein>
<dbReference type="InterPro" id="IPR029058">
    <property type="entry name" value="AB_hydrolase_fold"/>
</dbReference>
<dbReference type="PANTHER" id="PTHR12277:SF81">
    <property type="entry name" value="PROTEIN ABHD13"/>
    <property type="match status" value="1"/>
</dbReference>
<dbReference type="SUPFAM" id="SSF53474">
    <property type="entry name" value="alpha/beta-Hydrolases"/>
    <property type="match status" value="1"/>
</dbReference>
<organism evidence="2 3">
    <name type="scientific">Oikopleura dioica</name>
    <name type="common">Tunicate</name>
    <dbReference type="NCBI Taxonomy" id="34765"/>
    <lineage>
        <taxon>Eukaryota</taxon>
        <taxon>Metazoa</taxon>
        <taxon>Chordata</taxon>
        <taxon>Tunicata</taxon>
        <taxon>Appendicularia</taxon>
        <taxon>Copelata</taxon>
        <taxon>Oikopleuridae</taxon>
        <taxon>Oikopleura</taxon>
    </lineage>
</organism>
<dbReference type="Proteomes" id="UP001158576">
    <property type="component" value="Chromosome XSR"/>
</dbReference>
<evidence type="ECO:0000313" key="2">
    <source>
        <dbReference type="EMBL" id="CAG5097038.1"/>
    </source>
</evidence>
<gene>
    <name evidence="2" type="ORF">OKIOD_LOCUS6461</name>
</gene>